<dbReference type="PANTHER" id="PTHR24369:SF213">
    <property type="entry name" value="INSULIN LIKE GROWTH FACTOR BINDING PROTEIN ACID LABILE SUBUNIT"/>
    <property type="match status" value="1"/>
</dbReference>
<keyword evidence="5" id="KW-1185">Reference proteome</keyword>
<keyword evidence="2" id="KW-0677">Repeat</keyword>
<dbReference type="Proteomes" id="UP000694523">
    <property type="component" value="Unplaced"/>
</dbReference>
<accession>A0A8C6UAS7</accession>
<dbReference type="Ensembl" id="ENSNMLT00000034835.1">
    <property type="protein sequence ID" value="ENSNMLP00000031258.1"/>
    <property type="gene ID" value="ENSNMLG00000019651.1"/>
</dbReference>
<keyword evidence="1" id="KW-0433">Leucine-rich repeat</keyword>
<reference evidence="4" key="1">
    <citation type="submission" date="2025-08" db="UniProtKB">
        <authorList>
            <consortium name="Ensembl"/>
        </authorList>
    </citation>
    <scope>IDENTIFICATION</scope>
</reference>
<keyword evidence="3" id="KW-0472">Membrane</keyword>
<dbReference type="SUPFAM" id="SSF52047">
    <property type="entry name" value="RNI-like"/>
    <property type="match status" value="1"/>
</dbReference>
<dbReference type="InterPro" id="IPR003591">
    <property type="entry name" value="Leu-rich_rpt_typical-subtyp"/>
</dbReference>
<dbReference type="PROSITE" id="PS51450">
    <property type="entry name" value="LRR"/>
    <property type="match status" value="6"/>
</dbReference>
<dbReference type="SMART" id="SM00369">
    <property type="entry name" value="LRR_TYP"/>
    <property type="match status" value="11"/>
</dbReference>
<dbReference type="GO" id="GO:0005886">
    <property type="term" value="C:plasma membrane"/>
    <property type="evidence" value="ECO:0007669"/>
    <property type="project" value="TreeGrafter"/>
</dbReference>
<evidence type="ECO:0000256" key="2">
    <source>
        <dbReference type="ARBA" id="ARBA00022737"/>
    </source>
</evidence>
<proteinExistence type="predicted"/>
<dbReference type="InterPro" id="IPR001611">
    <property type="entry name" value="Leu-rich_rpt"/>
</dbReference>
<evidence type="ECO:0000256" key="3">
    <source>
        <dbReference type="SAM" id="Phobius"/>
    </source>
</evidence>
<dbReference type="SMART" id="SM00364">
    <property type="entry name" value="LRR_BAC"/>
    <property type="match status" value="6"/>
</dbReference>
<evidence type="ECO:0000313" key="4">
    <source>
        <dbReference type="Ensembl" id="ENSNMLP00000031258.1"/>
    </source>
</evidence>
<dbReference type="AlphaFoldDB" id="A0A8C6UAS7"/>
<keyword evidence="3" id="KW-0812">Transmembrane</keyword>
<sequence>MQANCYHRNVLALHYRNLSLAQGGRSKGKTNNNKKCFSSTGPSLRMVFHTISLFSFLFLLLLPRPLLFYSLKNCTTDAHDNSIVFCDNRELEIIPPDIPRTATYLDLSENQLTKISQNDLTGFIRLQTLSVRINVISQIEVGLNLARNKLRNLSDNMFDGLSHLSILDLSRNKIKSISKFAFYNLDNLQELNLWNNNLVDMSNIINILQNCPLLMILDLGENNLTALVSDDFPFPSLNLTTLDIGENGLRKVSVQSNIFNKLESLVLSANDPDLVWEVSDKALFNSLKSLHLEMNGFEFETYQLIFESVSSVETLYLRGTDSDLFNYATSLCITSYGIHRIRQTDLCGFTRLKDLDLGHNNISNIEDGAFSDLSALTSLTMSFNQLTNLTQHMFKGLFNVSRLDLSQNKIGSISKFAFEPLNELCTLILSNNHLVQSSDIANIVSHCPLLENLYLDNNKLTSLQSYGLSLPLLKVLHLAGNNLSLFEAENLPFVLLNLTKLDLRSNPLRKISVHSDVFPRLQSLELSFMSESVIEWDVPDKVFFQSLIILDLDLPI</sequence>
<name>A0A8C6UAS7_9GOBI</name>
<dbReference type="PANTHER" id="PTHR24369">
    <property type="entry name" value="ANTIGEN BSP, PUTATIVE-RELATED"/>
    <property type="match status" value="1"/>
</dbReference>
<dbReference type="InterPro" id="IPR032675">
    <property type="entry name" value="LRR_dom_sf"/>
</dbReference>
<evidence type="ECO:0000313" key="5">
    <source>
        <dbReference type="Proteomes" id="UP000694523"/>
    </source>
</evidence>
<reference evidence="4" key="2">
    <citation type="submission" date="2025-09" db="UniProtKB">
        <authorList>
            <consortium name="Ensembl"/>
        </authorList>
    </citation>
    <scope>IDENTIFICATION</scope>
</reference>
<organism evidence="4 5">
    <name type="scientific">Neogobius melanostomus</name>
    <name type="common">round goby</name>
    <dbReference type="NCBI Taxonomy" id="47308"/>
    <lineage>
        <taxon>Eukaryota</taxon>
        <taxon>Metazoa</taxon>
        <taxon>Chordata</taxon>
        <taxon>Craniata</taxon>
        <taxon>Vertebrata</taxon>
        <taxon>Euteleostomi</taxon>
        <taxon>Actinopterygii</taxon>
        <taxon>Neopterygii</taxon>
        <taxon>Teleostei</taxon>
        <taxon>Neoteleostei</taxon>
        <taxon>Acanthomorphata</taxon>
        <taxon>Gobiaria</taxon>
        <taxon>Gobiiformes</taxon>
        <taxon>Gobioidei</taxon>
        <taxon>Gobiidae</taxon>
        <taxon>Benthophilinae</taxon>
        <taxon>Neogobiini</taxon>
        <taxon>Neogobius</taxon>
    </lineage>
</organism>
<protein>
    <submittedName>
        <fullName evidence="4">Uncharacterized protein</fullName>
    </submittedName>
</protein>
<evidence type="ECO:0000256" key="1">
    <source>
        <dbReference type="ARBA" id="ARBA00022614"/>
    </source>
</evidence>
<dbReference type="Gene3D" id="3.80.10.10">
    <property type="entry name" value="Ribonuclease Inhibitor"/>
    <property type="match status" value="4"/>
</dbReference>
<dbReference type="SUPFAM" id="SSF52058">
    <property type="entry name" value="L domain-like"/>
    <property type="match status" value="1"/>
</dbReference>
<dbReference type="PRINTS" id="PR00019">
    <property type="entry name" value="LEURICHRPT"/>
</dbReference>
<feature type="transmembrane region" description="Helical" evidence="3">
    <location>
        <begin position="43"/>
        <end position="62"/>
    </location>
</feature>
<dbReference type="Pfam" id="PF13855">
    <property type="entry name" value="LRR_8"/>
    <property type="match status" value="2"/>
</dbReference>
<keyword evidence="3" id="KW-1133">Transmembrane helix</keyword>
<dbReference type="SMART" id="SM00365">
    <property type="entry name" value="LRR_SD22"/>
    <property type="match status" value="6"/>
</dbReference>
<dbReference type="InterPro" id="IPR050541">
    <property type="entry name" value="LRR_TM_domain-containing"/>
</dbReference>